<comment type="caution">
    <text evidence="3">The sequence shown here is derived from an EMBL/GenBank/DDBJ whole genome shotgun (WGS) entry which is preliminary data.</text>
</comment>
<dbReference type="InterPro" id="IPR038008">
    <property type="entry name" value="Jag_KH"/>
</dbReference>
<feature type="domain" description="R3H" evidence="2">
    <location>
        <begin position="86"/>
        <end position="151"/>
    </location>
</feature>
<feature type="compositionally biased region" description="Basic and acidic residues" evidence="1">
    <location>
        <begin position="135"/>
        <end position="151"/>
    </location>
</feature>
<dbReference type="PROSITE" id="PS51061">
    <property type="entry name" value="R3H"/>
    <property type="match status" value="1"/>
</dbReference>
<dbReference type="SMART" id="SM00393">
    <property type="entry name" value="R3H"/>
    <property type="match status" value="1"/>
</dbReference>
<reference evidence="3 4" key="1">
    <citation type="journal article" date="2016" name="Nat. Commun.">
        <title>Thousands of microbial genomes shed light on interconnected biogeochemical processes in an aquifer system.</title>
        <authorList>
            <person name="Anantharaman K."/>
            <person name="Brown C.T."/>
            <person name="Hug L.A."/>
            <person name="Sharon I."/>
            <person name="Castelle C.J."/>
            <person name="Probst A.J."/>
            <person name="Thomas B.C."/>
            <person name="Singh A."/>
            <person name="Wilkins M.J."/>
            <person name="Karaoz U."/>
            <person name="Brodie E.L."/>
            <person name="Williams K.H."/>
            <person name="Hubbard S.S."/>
            <person name="Banfield J.F."/>
        </authorList>
    </citation>
    <scope>NUCLEOTIDE SEQUENCE [LARGE SCALE GENOMIC DNA]</scope>
</reference>
<dbReference type="Proteomes" id="UP000177876">
    <property type="component" value="Unassembled WGS sequence"/>
</dbReference>
<dbReference type="Pfam" id="PF01424">
    <property type="entry name" value="R3H"/>
    <property type="match status" value="1"/>
</dbReference>
<feature type="region of interest" description="Disordered" evidence="1">
    <location>
        <begin position="130"/>
        <end position="151"/>
    </location>
</feature>
<dbReference type="CDD" id="cd02644">
    <property type="entry name" value="R3H_jag"/>
    <property type="match status" value="1"/>
</dbReference>
<sequence>METEERAITPKSVVVDIVNLMNMRTRVTSWEDEEEIHVDVWGDDLGILIGRAGSTLQALQDLVSTIVKRNGQEGRRIVIDVERYKERRRQKLRDYAERMAEKALITRKPISLEPMTPRERKIVHDTIKDVAGVESKSEGEDPERRVVISPA</sequence>
<proteinExistence type="predicted"/>
<dbReference type="NCBIfam" id="NF041568">
    <property type="entry name" value="Jag_EloR"/>
    <property type="match status" value="1"/>
</dbReference>
<dbReference type="InterPro" id="IPR015946">
    <property type="entry name" value="KH_dom-like_a/b"/>
</dbReference>
<evidence type="ECO:0000313" key="4">
    <source>
        <dbReference type="Proteomes" id="UP000177876"/>
    </source>
</evidence>
<dbReference type="Gene3D" id="3.30.1370.50">
    <property type="entry name" value="R3H-like domain"/>
    <property type="match status" value="1"/>
</dbReference>
<organism evidence="3 4">
    <name type="scientific">Candidatus Solincola sediminis</name>
    <dbReference type="NCBI Taxonomy" id="1797199"/>
    <lineage>
        <taxon>Bacteria</taxon>
        <taxon>Bacillati</taxon>
        <taxon>Actinomycetota</taxon>
        <taxon>Candidatus Geothermincolia</taxon>
        <taxon>Candidatus Geothermincolales</taxon>
        <taxon>Candidatus Geothermincolaceae</taxon>
        <taxon>Candidatus Solincola</taxon>
    </lineage>
</organism>
<dbReference type="SUPFAM" id="SSF82708">
    <property type="entry name" value="R3H domain"/>
    <property type="match status" value="1"/>
</dbReference>
<protein>
    <recommendedName>
        <fullName evidence="2">R3H domain-containing protein</fullName>
    </recommendedName>
</protein>
<dbReference type="STRING" id="1797197.A2Y75_10905"/>
<dbReference type="PANTHER" id="PTHR35800">
    <property type="entry name" value="PROTEIN JAG"/>
    <property type="match status" value="1"/>
</dbReference>
<dbReference type="CDD" id="cd02414">
    <property type="entry name" value="KH-II_Jag"/>
    <property type="match status" value="1"/>
</dbReference>
<dbReference type="Pfam" id="PF13083">
    <property type="entry name" value="KH_KhpA-B"/>
    <property type="match status" value="1"/>
</dbReference>
<accession>A0A1F2WR32</accession>
<dbReference type="PANTHER" id="PTHR35800:SF1">
    <property type="entry name" value="RNA-BINDING PROTEIN KHPB"/>
    <property type="match status" value="1"/>
</dbReference>
<evidence type="ECO:0000256" key="1">
    <source>
        <dbReference type="SAM" id="MobiDB-lite"/>
    </source>
</evidence>
<dbReference type="Gene3D" id="3.30.300.20">
    <property type="match status" value="1"/>
</dbReference>
<dbReference type="GO" id="GO:0003723">
    <property type="term" value="F:RNA binding"/>
    <property type="evidence" value="ECO:0007669"/>
    <property type="project" value="InterPro"/>
</dbReference>
<gene>
    <name evidence="3" type="ORF">A2Y75_10905</name>
</gene>
<dbReference type="InterPro" id="IPR036867">
    <property type="entry name" value="R3H_dom_sf"/>
</dbReference>
<dbReference type="InterPro" id="IPR001374">
    <property type="entry name" value="R3H_dom"/>
</dbReference>
<dbReference type="AlphaFoldDB" id="A0A1F2WR32"/>
<dbReference type="InterPro" id="IPR039247">
    <property type="entry name" value="KhpB"/>
</dbReference>
<name>A0A1F2WR32_9ACTN</name>
<evidence type="ECO:0000313" key="3">
    <source>
        <dbReference type="EMBL" id="OFW59342.1"/>
    </source>
</evidence>
<evidence type="ECO:0000259" key="2">
    <source>
        <dbReference type="PROSITE" id="PS51061"/>
    </source>
</evidence>
<dbReference type="InterPro" id="IPR034079">
    <property type="entry name" value="R3H_KhpB"/>
</dbReference>
<dbReference type="EMBL" id="MELK01000016">
    <property type="protein sequence ID" value="OFW59342.1"/>
    <property type="molecule type" value="Genomic_DNA"/>
</dbReference>